<name>E0S3H6_BUTPB</name>
<dbReference type="EMBL" id="CP001812">
    <property type="protein sequence ID" value="ADL35958.1"/>
    <property type="molecule type" value="Genomic_DNA"/>
</dbReference>
<evidence type="ECO:0000259" key="1">
    <source>
        <dbReference type="Pfam" id="PF07238"/>
    </source>
</evidence>
<dbReference type="AlphaFoldDB" id="E0S3H6"/>
<accession>E0S3H6</accession>
<keyword evidence="3" id="KW-1185">Reference proteome</keyword>
<geneLocation type="plasmid" evidence="2 3">
    <name>pCY360</name>
</geneLocation>
<dbReference type="InterPro" id="IPR009875">
    <property type="entry name" value="PilZ_domain"/>
</dbReference>
<evidence type="ECO:0000313" key="3">
    <source>
        <dbReference type="Proteomes" id="UP000001299"/>
    </source>
</evidence>
<organism evidence="2 3">
    <name type="scientific">Butyrivibrio proteoclasticus (strain ATCC 51982 / DSM 14932 / B316)</name>
    <name type="common">Clostridium proteoclasticum</name>
    <dbReference type="NCBI Taxonomy" id="515622"/>
    <lineage>
        <taxon>Bacteria</taxon>
        <taxon>Bacillati</taxon>
        <taxon>Bacillota</taxon>
        <taxon>Clostridia</taxon>
        <taxon>Lachnospirales</taxon>
        <taxon>Lachnospiraceae</taxon>
        <taxon>Butyrivibrio</taxon>
    </lineage>
</organism>
<keyword evidence="2" id="KW-0614">Plasmid</keyword>
<evidence type="ECO:0000313" key="2">
    <source>
        <dbReference type="EMBL" id="ADL35958.1"/>
    </source>
</evidence>
<dbReference type="KEGG" id="bpb:bpr_II017"/>
<proteinExistence type="predicted"/>
<dbReference type="Proteomes" id="UP000001299">
    <property type="component" value="Plasmid pCY360"/>
</dbReference>
<dbReference type="Pfam" id="PF07238">
    <property type="entry name" value="PilZ"/>
    <property type="match status" value="1"/>
</dbReference>
<dbReference type="HOGENOM" id="CLU_1275734_0_0_9"/>
<dbReference type="RefSeq" id="WP_013282608.1">
    <property type="nucleotide sequence ID" value="NC_014389.1"/>
</dbReference>
<reference evidence="2 3" key="1">
    <citation type="journal article" date="2010" name="PLoS ONE">
        <title>The glycobiome of the rumen bacterium Butyrivibrio proteoclasticus B316(T) highlights adaptation to a polysaccharide-rich environment.</title>
        <authorList>
            <person name="Kelly W.J."/>
            <person name="Leahy S.C."/>
            <person name="Altermann E."/>
            <person name="Yeoman C.J."/>
            <person name="Dunne J.C."/>
            <person name="Kong Z."/>
            <person name="Pacheco D.M."/>
            <person name="Li D."/>
            <person name="Noel S.J."/>
            <person name="Moon C.D."/>
            <person name="Cookson A.L."/>
            <person name="Attwood G.T."/>
        </authorList>
    </citation>
    <scope>NUCLEOTIDE SEQUENCE [LARGE SCALE GENOMIC DNA]</scope>
    <source>
        <strain evidence="3">ATCC 51982 / DSM 14932 / B316</strain>
        <plasmid evidence="3">Plasmid pCY360</plasmid>
    </source>
</reference>
<protein>
    <submittedName>
        <fullName evidence="2">PilZ domain-containing protein</fullName>
    </submittedName>
</protein>
<feature type="domain" description="PilZ" evidence="1">
    <location>
        <begin position="101"/>
        <end position="190"/>
    </location>
</feature>
<dbReference type="GO" id="GO:0035438">
    <property type="term" value="F:cyclic-di-GMP binding"/>
    <property type="evidence" value="ECO:0007669"/>
    <property type="project" value="InterPro"/>
</dbReference>
<dbReference type="Gene3D" id="2.40.10.220">
    <property type="entry name" value="predicted glycosyltransferase like domains"/>
    <property type="match status" value="1"/>
</dbReference>
<gene>
    <name evidence="2" type="ordered locus">bpr_II017</name>
</gene>
<sequence>MNLITYIDDIPAEGHIRIRVYKNKNFIVDFASQVTKRIDGGIVTPLVYLDGRKVNFSGFEVEIKYRGVDNRDYYFDIDDMDHDYIRENITFMSSQKARVENKRKAYRFGCNCPMTVDIGDTGIRLIGSCENVSYAGVAFICKETDVKLEAGQPVKVNIMSPDGHVEALPGKIARIVKRDESDVLIGIGTKVEQKDFASLIRNLQLKTLKLKNKKMA</sequence>